<dbReference type="PANTHER" id="PTHR30506">
    <property type="entry name" value="INNER MEMBRANE PROTEIN"/>
    <property type="match status" value="1"/>
</dbReference>
<organism evidence="9 10">
    <name type="scientific">Salininema proteolyticum</name>
    <dbReference type="NCBI Taxonomy" id="1607685"/>
    <lineage>
        <taxon>Bacteria</taxon>
        <taxon>Bacillati</taxon>
        <taxon>Actinomycetota</taxon>
        <taxon>Actinomycetes</taxon>
        <taxon>Glycomycetales</taxon>
        <taxon>Glycomycetaceae</taxon>
        <taxon>Salininema</taxon>
    </lineage>
</organism>
<dbReference type="PANTHER" id="PTHR30506:SF3">
    <property type="entry name" value="UPF0126 INNER MEMBRANE PROTEIN YADS-RELATED"/>
    <property type="match status" value="1"/>
</dbReference>
<gene>
    <name evidence="9" type="ORF">ACFPET_14470</name>
</gene>
<dbReference type="EMBL" id="JBHSDK010000019">
    <property type="protein sequence ID" value="MFC4336404.1"/>
    <property type="molecule type" value="Genomic_DNA"/>
</dbReference>
<evidence type="ECO:0000256" key="3">
    <source>
        <dbReference type="ARBA" id="ARBA00022475"/>
    </source>
</evidence>
<feature type="transmembrane region" description="Helical" evidence="7">
    <location>
        <begin position="6"/>
        <end position="30"/>
    </location>
</feature>
<dbReference type="Proteomes" id="UP001595823">
    <property type="component" value="Unassembled WGS sequence"/>
</dbReference>
<feature type="domain" description="Glycine transporter" evidence="8">
    <location>
        <begin position="12"/>
        <end position="86"/>
    </location>
</feature>
<keyword evidence="6 7" id="KW-0472">Membrane</keyword>
<accession>A0ABV8U010</accession>
<name>A0ABV8U010_9ACTN</name>
<evidence type="ECO:0000256" key="4">
    <source>
        <dbReference type="ARBA" id="ARBA00022692"/>
    </source>
</evidence>
<keyword evidence="3" id="KW-1003">Cell membrane</keyword>
<evidence type="ECO:0000259" key="8">
    <source>
        <dbReference type="Pfam" id="PF03458"/>
    </source>
</evidence>
<feature type="transmembrane region" description="Helical" evidence="7">
    <location>
        <begin position="92"/>
        <end position="110"/>
    </location>
</feature>
<protein>
    <submittedName>
        <fullName evidence="9">Trimeric intracellular cation channel family protein</fullName>
    </submittedName>
</protein>
<keyword evidence="5 7" id="KW-1133">Transmembrane helix</keyword>
<feature type="transmembrane region" description="Helical" evidence="7">
    <location>
        <begin position="155"/>
        <end position="173"/>
    </location>
</feature>
<dbReference type="RefSeq" id="WP_380622302.1">
    <property type="nucleotide sequence ID" value="NZ_JBHSDK010000019.1"/>
</dbReference>
<comment type="similarity">
    <text evidence="2">Belongs to the UPF0126 family.</text>
</comment>
<keyword evidence="10" id="KW-1185">Reference proteome</keyword>
<dbReference type="InterPro" id="IPR005115">
    <property type="entry name" value="Gly_transporter"/>
</dbReference>
<feature type="transmembrane region" description="Helical" evidence="7">
    <location>
        <begin position="37"/>
        <end position="57"/>
    </location>
</feature>
<feature type="transmembrane region" description="Helical" evidence="7">
    <location>
        <begin position="69"/>
        <end position="85"/>
    </location>
</feature>
<feature type="domain" description="Glycine transporter" evidence="8">
    <location>
        <begin position="98"/>
        <end position="170"/>
    </location>
</feature>
<feature type="transmembrane region" description="Helical" evidence="7">
    <location>
        <begin position="179"/>
        <end position="198"/>
    </location>
</feature>
<feature type="transmembrane region" description="Helical" evidence="7">
    <location>
        <begin position="122"/>
        <end position="143"/>
    </location>
</feature>
<sequence length="209" mass="21610">MLEVEPFSVVLVADLAGVVVFAASGASAAVARRFDMFGVAVIGVVTALGGGATRDVLIGAVPPLLLSDWRYPLAAVLAAVFVFYFHPAFSRLFRAVLVLDAAGLALFTALGTQKGLAYGLSPWAACVVGVLSGVGGGMIRDLLTQEIPVILREDFYAVAALAGAVLAVVATPLDSSHGQWVSALGGGCVVFAVRLLAIKFRWSAPKPRI</sequence>
<evidence type="ECO:0000256" key="7">
    <source>
        <dbReference type="SAM" id="Phobius"/>
    </source>
</evidence>
<evidence type="ECO:0000256" key="2">
    <source>
        <dbReference type="ARBA" id="ARBA00008193"/>
    </source>
</evidence>
<evidence type="ECO:0000256" key="1">
    <source>
        <dbReference type="ARBA" id="ARBA00004651"/>
    </source>
</evidence>
<comment type="subcellular location">
    <subcellularLocation>
        <location evidence="1">Cell membrane</location>
        <topology evidence="1">Multi-pass membrane protein</topology>
    </subcellularLocation>
</comment>
<evidence type="ECO:0000313" key="9">
    <source>
        <dbReference type="EMBL" id="MFC4336404.1"/>
    </source>
</evidence>
<dbReference type="Pfam" id="PF03458">
    <property type="entry name" value="Gly_transporter"/>
    <property type="match status" value="2"/>
</dbReference>
<evidence type="ECO:0000256" key="6">
    <source>
        <dbReference type="ARBA" id="ARBA00023136"/>
    </source>
</evidence>
<evidence type="ECO:0000256" key="5">
    <source>
        <dbReference type="ARBA" id="ARBA00022989"/>
    </source>
</evidence>
<proteinExistence type="inferred from homology"/>
<reference evidence="10" key="1">
    <citation type="journal article" date="2019" name="Int. J. Syst. Evol. Microbiol.">
        <title>The Global Catalogue of Microorganisms (GCM) 10K type strain sequencing project: providing services to taxonomists for standard genome sequencing and annotation.</title>
        <authorList>
            <consortium name="The Broad Institute Genomics Platform"/>
            <consortium name="The Broad Institute Genome Sequencing Center for Infectious Disease"/>
            <person name="Wu L."/>
            <person name="Ma J."/>
        </authorList>
    </citation>
    <scope>NUCLEOTIDE SEQUENCE [LARGE SCALE GENOMIC DNA]</scope>
    <source>
        <strain evidence="10">IBRC-M 10908</strain>
    </source>
</reference>
<keyword evidence="4 7" id="KW-0812">Transmembrane</keyword>
<evidence type="ECO:0000313" key="10">
    <source>
        <dbReference type="Proteomes" id="UP001595823"/>
    </source>
</evidence>
<comment type="caution">
    <text evidence="9">The sequence shown here is derived from an EMBL/GenBank/DDBJ whole genome shotgun (WGS) entry which is preliminary data.</text>
</comment>